<evidence type="ECO:0000313" key="1">
    <source>
        <dbReference type="EMBL" id="MDL5154825.1"/>
    </source>
</evidence>
<sequence length="128" mass="13795">MADGLLVFDGYCGFCTRSVGWARALDRRGRVEMRPYQEPGVPESIGTDAATCADAVQFRGPDGVRHGGAAAVNALLDTVTGTRVPTTVYRATAGLQERVYRWVADHRGRFPGMTPYCESHPSECAAST</sequence>
<dbReference type="InterPro" id="IPR007263">
    <property type="entry name" value="DCC1-like"/>
</dbReference>
<accession>A0ABT7M2E3</accession>
<evidence type="ECO:0000313" key="2">
    <source>
        <dbReference type="Proteomes" id="UP001231924"/>
    </source>
</evidence>
<name>A0ABT7M2E3_9PSEU</name>
<dbReference type="Proteomes" id="UP001231924">
    <property type="component" value="Unassembled WGS sequence"/>
</dbReference>
<dbReference type="Pfam" id="PF04134">
    <property type="entry name" value="DCC1-like"/>
    <property type="match status" value="1"/>
</dbReference>
<dbReference type="RefSeq" id="WP_286050882.1">
    <property type="nucleotide sequence ID" value="NZ_JASVWF010000001.1"/>
</dbReference>
<dbReference type="EMBL" id="JASVWF010000001">
    <property type="protein sequence ID" value="MDL5154825.1"/>
    <property type="molecule type" value="Genomic_DNA"/>
</dbReference>
<proteinExistence type="predicted"/>
<keyword evidence="2" id="KW-1185">Reference proteome</keyword>
<comment type="caution">
    <text evidence="1">The sequence shown here is derived from an EMBL/GenBank/DDBJ whole genome shotgun (WGS) entry which is preliminary data.</text>
</comment>
<protein>
    <submittedName>
        <fullName evidence="1">DCC1-like thiol-disulfide oxidoreductase family protein</fullName>
    </submittedName>
</protein>
<organism evidence="1 2">
    <name type="scientific">Actinomycetospora termitidis</name>
    <dbReference type="NCBI Taxonomy" id="3053470"/>
    <lineage>
        <taxon>Bacteria</taxon>
        <taxon>Bacillati</taxon>
        <taxon>Actinomycetota</taxon>
        <taxon>Actinomycetes</taxon>
        <taxon>Pseudonocardiales</taxon>
        <taxon>Pseudonocardiaceae</taxon>
        <taxon>Actinomycetospora</taxon>
    </lineage>
</organism>
<gene>
    <name evidence="1" type="ORF">QRT03_02565</name>
</gene>
<reference evidence="1 2" key="1">
    <citation type="submission" date="2023-06" db="EMBL/GenBank/DDBJ databases">
        <title>Actinomycetospora Odt1-22.</title>
        <authorList>
            <person name="Supong K."/>
        </authorList>
    </citation>
    <scope>NUCLEOTIDE SEQUENCE [LARGE SCALE GENOMIC DNA]</scope>
    <source>
        <strain evidence="1 2">Odt1-22</strain>
    </source>
</reference>